<gene>
    <name evidence="1" type="ORF">BN437_0214</name>
</gene>
<evidence type="ECO:0000313" key="2">
    <source>
        <dbReference type="Proteomes" id="UP000013111"/>
    </source>
</evidence>
<organism evidence="1 2">
    <name type="scientific">Erwinia amylovora NBRC 12687 = CFBP 1232</name>
    <dbReference type="NCBI Taxonomy" id="1219359"/>
    <lineage>
        <taxon>Bacteria</taxon>
        <taxon>Pseudomonadati</taxon>
        <taxon>Pseudomonadota</taxon>
        <taxon>Gammaproteobacteria</taxon>
        <taxon>Enterobacterales</taxon>
        <taxon>Erwiniaceae</taxon>
        <taxon>Erwinia</taxon>
    </lineage>
</organism>
<sequence length="33" mass="3731">MKLLQCAQYTPSLPKLHPAKQPPAQCRRLAQTL</sequence>
<proteinExistence type="predicted"/>
<accession>A0A831ENP8</accession>
<reference evidence="1 2" key="1">
    <citation type="submission" date="2012-11" db="EMBL/GenBank/DDBJ databases">
        <authorList>
            <person name="Linke B."/>
        </authorList>
    </citation>
    <scope>NUCLEOTIDE SEQUENCE [LARGE SCALE GENOMIC DNA]</scope>
    <source>
        <strain evidence="2">CFBP 1232</strain>
    </source>
</reference>
<comment type="caution">
    <text evidence="1">The sequence shown here is derived from an EMBL/GenBank/DDBJ whole genome shotgun (WGS) entry which is preliminary data.</text>
</comment>
<dbReference type="AlphaFoldDB" id="A0A831ENP8"/>
<evidence type="ECO:0000313" key="1">
    <source>
        <dbReference type="EMBL" id="CCO92186.1"/>
    </source>
</evidence>
<protein>
    <submittedName>
        <fullName evidence="1">Uncharacterized protein</fullName>
    </submittedName>
</protein>
<name>A0A831ENP8_ERWAM</name>
<reference evidence="1 2" key="2">
    <citation type="submission" date="2013-04" db="EMBL/GenBank/DDBJ databases">
        <title>Comparative genomics of 12 strains of Erwinia amylovora identifies a pan-genome with a large conserved core and provides insights into host specificity.</title>
        <authorList>
            <person name="Mann R.A."/>
            <person name="Smits T.H.M."/>
            <person name="Buehlmann A."/>
            <person name="Blom J."/>
            <person name="Goesmann A."/>
            <person name="Frey J.E."/>
            <person name="Plummer K.M."/>
            <person name="Beer S.V."/>
            <person name="Luck J."/>
            <person name="Duffy B."/>
            <person name="Rodoni B."/>
        </authorList>
    </citation>
    <scope>NUCLEOTIDE SEQUENCE [LARGE SCALE GENOMIC DNA]</scope>
    <source>
        <strain evidence="2">CFBP 1232</strain>
    </source>
</reference>
<dbReference type="Proteomes" id="UP000013111">
    <property type="component" value="Unassembled WGS sequence"/>
</dbReference>
<dbReference type="EMBL" id="CAPB01000003">
    <property type="protein sequence ID" value="CCO92186.1"/>
    <property type="molecule type" value="Genomic_DNA"/>
</dbReference>